<comment type="caution">
    <text evidence="1">The sequence shown here is derived from an EMBL/GenBank/DDBJ whole genome shotgun (WGS) entry which is preliminary data.</text>
</comment>
<dbReference type="Proteomes" id="UP000023152">
    <property type="component" value="Unassembled WGS sequence"/>
</dbReference>
<protein>
    <submittedName>
        <fullName evidence="1">Uncharacterized protein</fullName>
    </submittedName>
</protein>
<feature type="non-terminal residue" evidence="1">
    <location>
        <position position="1"/>
    </location>
</feature>
<keyword evidence="2" id="KW-1185">Reference proteome</keyword>
<organism evidence="1 2">
    <name type="scientific">Reticulomyxa filosa</name>
    <dbReference type="NCBI Taxonomy" id="46433"/>
    <lineage>
        <taxon>Eukaryota</taxon>
        <taxon>Sar</taxon>
        <taxon>Rhizaria</taxon>
        <taxon>Retaria</taxon>
        <taxon>Foraminifera</taxon>
        <taxon>Monothalamids</taxon>
        <taxon>Reticulomyxidae</taxon>
        <taxon>Reticulomyxa</taxon>
    </lineage>
</organism>
<sequence>EEVLKFVNNKSQELTALIRDNQYSLKKFDTLIEDMKVMKLTAEQREKDLSMLRLLIEEQQKLKTAMEIEKKEMDDNMSLDDKQIKKKPCEEMVVMVIQSPTFSPQLKNGVDFLLVSENNKTVKLKNHAWNKYPFGMYLLGENITVTVDLPQKAKFGHLKVKTSHLWIKHHNSTIDCSGLGGLCRDPTGDFDDTLLKRIICGRGSNTGGRGGGAIEMIIEQQLVNQGIIRANGGSGGGGAILIILQSKYSTFQHILGHIHCHSGMVDTYFRGRIAIYGTKLSSEELSKIDPVPVN</sequence>
<proteinExistence type="predicted"/>
<evidence type="ECO:0000313" key="2">
    <source>
        <dbReference type="Proteomes" id="UP000023152"/>
    </source>
</evidence>
<gene>
    <name evidence="1" type="ORF">RFI_23897</name>
</gene>
<name>X6MHY9_RETFI</name>
<accession>X6MHY9</accession>
<dbReference type="EMBL" id="ASPP01020583">
    <property type="protein sequence ID" value="ETO13474.1"/>
    <property type="molecule type" value="Genomic_DNA"/>
</dbReference>
<evidence type="ECO:0000313" key="1">
    <source>
        <dbReference type="EMBL" id="ETO13474.1"/>
    </source>
</evidence>
<dbReference type="AlphaFoldDB" id="X6MHY9"/>
<reference evidence="1 2" key="1">
    <citation type="journal article" date="2013" name="Curr. Biol.">
        <title>The Genome of the Foraminiferan Reticulomyxa filosa.</title>
        <authorList>
            <person name="Glockner G."/>
            <person name="Hulsmann N."/>
            <person name="Schleicher M."/>
            <person name="Noegel A.A."/>
            <person name="Eichinger L."/>
            <person name="Gallinger C."/>
            <person name="Pawlowski J."/>
            <person name="Sierra R."/>
            <person name="Euteneuer U."/>
            <person name="Pillet L."/>
            <person name="Moustafa A."/>
            <person name="Platzer M."/>
            <person name="Groth M."/>
            <person name="Szafranski K."/>
            <person name="Schliwa M."/>
        </authorList>
    </citation>
    <scope>NUCLEOTIDE SEQUENCE [LARGE SCALE GENOMIC DNA]</scope>
</reference>